<sequence>MVSFLKKIILDLRFWLLKVERCIDGSRIYEYNIIIEIIIFVQFCDTSVKIAAGFLHTLVLTDKGKVYGWGTNTHGQLNFNENEVEQLISPCKKRARREEGASMSFTMDDTVKHKSHRDRNAGRKAEKKKTKKEHVQELSDKQRNPKAFTFNSAIRAERRFRRKQDIETKKQHIPLIDRTPLEPPPVLVAVVGPPKVGKSLVIQCLIKSYVKQPLTNILGPVTVVSGKKQRITFIECNNDVNCMIDIAKVADLVLLLVDASFGFEMEIFEFLNICQVHGMPRIMGVLTHLDLIKNARQMRKTKKTLKHRFWAEVFAGAKLFYLSGLLHEEYLRTEIKNLARFISVMRFRPLTWRTTHSYLLADRLEDLTSPELIRKNPKVDRNICLYGYVRGIPLNKDTSIHIPGCGDMKIKDVNFLPDPCPLPEHIKKRALVEKERLIYAPFSGVGGIVYDKDAVYVELGGSHSYKEEDTGLAGALMDTQETLDQKLQHSELKLFSDAAPIKSQDVNEKMDDADRLSDFEDIAFEEEEDEEEKKEDIKIDESKEVPDELKWKRNLTEKAREAFINRQQSNKNLMKIVYGVFDKSNMIKEEENKEDEKLDQDIGGIFHVIQEQQRQKIQQRELQNQEESVFFSMESPRDWLKEENKALLINRFVTGKWKESEDAEELLKLDDEDLYGDFEDLETGEKHKEEHPEELPDEMEEKKKLLEKKKKLKEQFNAEYDNTEKKTYYDELKDEVERQAGINKSEFEGLDDDIRVQLEGYRPGMYIRVEIESVPCELITHLDPTYPIIIGGLLHGEENIGYVQTRIKKHRWYSRILKSRDPLIFSIGWRRFQSLPIYSKLEDNLRHRMLKYTPEHVACMGHLWGPITPQGTGILAVQDVASKEPGFRIVATGSIVELDKSTEVMKKLKLIGVPMKIHRKTAFIKDMFNSALEVAKFEGARIKTVSGIRGQIKKAISKPEGCFRATFEDKIMLSDIVFCRTWYKVDVPRFYNPVTSLLLPPAEKNRWHGMKTTGQLKRERNIHAEANMNSIYTPIERDVKVFKPLFIPRKLQKELPYRDKPKLESVPHLRKPKFKQGRVAVVREPQEQNIARIIKMIRTNYAKKQKQSKEAMTKRITAYQAQIKEEEAKKLTKQKQMKKEIFRDLSKLEKKTSR</sequence>
<evidence type="ECO:0000259" key="14">
    <source>
        <dbReference type="PROSITE" id="PS51714"/>
    </source>
</evidence>
<evidence type="ECO:0000256" key="13">
    <source>
        <dbReference type="SAM" id="MobiDB-lite"/>
    </source>
</evidence>
<accession>A0A195EX77</accession>
<evidence type="ECO:0000256" key="10">
    <source>
        <dbReference type="ARBA" id="ARBA00061391"/>
    </source>
</evidence>
<dbReference type="Gene3D" id="2.130.10.30">
    <property type="entry name" value="Regulator of chromosome condensation 1/beta-lactamase-inhibitor protein II"/>
    <property type="match status" value="1"/>
</dbReference>
<dbReference type="InterPro" id="IPR037875">
    <property type="entry name" value="Bms1_N"/>
</dbReference>
<dbReference type="InterPro" id="IPR007034">
    <property type="entry name" value="BMS1_TSR1_C"/>
</dbReference>
<dbReference type="Gene3D" id="3.40.50.300">
    <property type="entry name" value="P-loop containing nucleotide triphosphate hydrolases"/>
    <property type="match status" value="1"/>
</dbReference>
<dbReference type="PROSITE" id="PS50012">
    <property type="entry name" value="RCC1_3"/>
    <property type="match status" value="1"/>
</dbReference>
<dbReference type="GO" id="GO:0000479">
    <property type="term" value="P:endonucleolytic cleavage of tricistronic rRNA transcript (SSU-rRNA, 5.8S rRNA, LSU-rRNA)"/>
    <property type="evidence" value="ECO:0007669"/>
    <property type="project" value="TreeGrafter"/>
</dbReference>
<dbReference type="InterPro" id="IPR030387">
    <property type="entry name" value="G_Bms1/Tsr1_dom"/>
</dbReference>
<comment type="catalytic activity">
    <reaction evidence="9">
        <text>GTP + H2O = GDP + phosphate + H(+)</text>
        <dbReference type="Rhea" id="RHEA:19669"/>
        <dbReference type="ChEBI" id="CHEBI:15377"/>
        <dbReference type="ChEBI" id="CHEBI:15378"/>
        <dbReference type="ChEBI" id="CHEBI:37565"/>
        <dbReference type="ChEBI" id="CHEBI:43474"/>
        <dbReference type="ChEBI" id="CHEBI:58189"/>
    </reaction>
    <physiologicalReaction direction="left-to-right" evidence="9">
        <dbReference type="Rhea" id="RHEA:19670"/>
    </physiologicalReaction>
</comment>
<keyword evidence="4" id="KW-0547">Nucleotide-binding</keyword>
<evidence type="ECO:0000256" key="12">
    <source>
        <dbReference type="SAM" id="Coils"/>
    </source>
</evidence>
<dbReference type="PANTHER" id="PTHR12858:SF2">
    <property type="entry name" value="RIBOSOME BIOGENESIS PROTEIN BMS1 HOMOLOG"/>
    <property type="match status" value="1"/>
</dbReference>
<keyword evidence="2" id="KW-0690">Ribosome biogenesis</keyword>
<dbReference type="GO" id="GO:0005654">
    <property type="term" value="C:nucleoplasm"/>
    <property type="evidence" value="ECO:0007669"/>
    <property type="project" value="UniProtKB-ARBA"/>
</dbReference>
<keyword evidence="6" id="KW-0067">ATP-binding</keyword>
<dbReference type="GO" id="GO:0032040">
    <property type="term" value="C:small-subunit processome"/>
    <property type="evidence" value="ECO:0007669"/>
    <property type="project" value="UniProtKB-ARBA"/>
</dbReference>
<keyword evidence="16" id="KW-1185">Reference proteome</keyword>
<dbReference type="SMART" id="SM00785">
    <property type="entry name" value="AARP2CN"/>
    <property type="match status" value="1"/>
</dbReference>
<feature type="coiled-coil region" evidence="12">
    <location>
        <begin position="695"/>
        <end position="726"/>
    </location>
</feature>
<dbReference type="GO" id="GO:0003924">
    <property type="term" value="F:GTPase activity"/>
    <property type="evidence" value="ECO:0007669"/>
    <property type="project" value="TreeGrafter"/>
</dbReference>
<dbReference type="Pfam" id="PF13540">
    <property type="entry name" value="RCC1_2"/>
    <property type="match status" value="1"/>
</dbReference>
<keyword evidence="8" id="KW-0539">Nucleus</keyword>
<feature type="region of interest" description="Disordered" evidence="13">
    <location>
        <begin position="98"/>
        <end position="142"/>
    </location>
</feature>
<feature type="compositionally biased region" description="Basic and acidic residues" evidence="13">
    <location>
        <begin position="133"/>
        <end position="142"/>
    </location>
</feature>
<dbReference type="SMART" id="SM01362">
    <property type="entry name" value="DUF663"/>
    <property type="match status" value="1"/>
</dbReference>
<protein>
    <submittedName>
        <fullName evidence="15">Ribosome biogenesis protein BMS1 like protein</fullName>
    </submittedName>
</protein>
<dbReference type="Proteomes" id="UP000078541">
    <property type="component" value="Unassembled WGS sequence"/>
</dbReference>
<comment type="subcellular location">
    <subcellularLocation>
        <location evidence="1">Nucleus</location>
        <location evidence="1">Nucleolus</location>
    </subcellularLocation>
</comment>
<dbReference type="CDD" id="cd01882">
    <property type="entry name" value="BMS1"/>
    <property type="match status" value="1"/>
</dbReference>
<name>A0A195EX77_9HYME</name>
<dbReference type="SUPFAM" id="SSF52540">
    <property type="entry name" value="P-loop containing nucleoside triphosphate hydrolases"/>
    <property type="match status" value="1"/>
</dbReference>
<feature type="coiled-coil region" evidence="12">
    <location>
        <begin position="1102"/>
        <end position="1151"/>
    </location>
</feature>
<dbReference type="FunFam" id="3.40.50.300:FF:000105">
    <property type="entry name" value="BMS1 ribosome biogenesis factor"/>
    <property type="match status" value="1"/>
</dbReference>
<evidence type="ECO:0000256" key="7">
    <source>
        <dbReference type="ARBA" id="ARBA00023134"/>
    </source>
</evidence>
<proteinExistence type="inferred from homology"/>
<feature type="repeat" description="RCC1" evidence="11">
    <location>
        <begin position="64"/>
        <end position="90"/>
    </location>
</feature>
<comment type="similarity">
    <text evidence="10">Belongs to the TRAFAC class translation factor GTPase superfamily. Bms1-like GTPase family. BMS1 subfamily.</text>
</comment>
<dbReference type="InterPro" id="IPR039761">
    <property type="entry name" value="Bms1/Tsr1"/>
</dbReference>
<evidence type="ECO:0000256" key="5">
    <source>
        <dbReference type="ARBA" id="ARBA00022801"/>
    </source>
</evidence>
<dbReference type="InterPro" id="IPR027417">
    <property type="entry name" value="P-loop_NTPase"/>
</dbReference>
<dbReference type="Pfam" id="PF04950">
    <property type="entry name" value="RIBIOP_C"/>
    <property type="match status" value="1"/>
</dbReference>
<evidence type="ECO:0000256" key="1">
    <source>
        <dbReference type="ARBA" id="ARBA00004604"/>
    </source>
</evidence>
<dbReference type="PROSITE" id="PS00626">
    <property type="entry name" value="RCC1_2"/>
    <property type="match status" value="1"/>
</dbReference>
<dbReference type="GO" id="GO:0005524">
    <property type="term" value="F:ATP binding"/>
    <property type="evidence" value="ECO:0007669"/>
    <property type="project" value="UniProtKB-KW"/>
</dbReference>
<dbReference type="Pfam" id="PF08142">
    <property type="entry name" value="AARP2CN"/>
    <property type="match status" value="1"/>
</dbReference>
<keyword evidence="5" id="KW-0378">Hydrolase</keyword>
<evidence type="ECO:0000313" key="15">
    <source>
        <dbReference type="EMBL" id="KYN32484.1"/>
    </source>
</evidence>
<dbReference type="GO" id="GO:0030686">
    <property type="term" value="C:90S preribosome"/>
    <property type="evidence" value="ECO:0007669"/>
    <property type="project" value="TreeGrafter"/>
</dbReference>
<evidence type="ECO:0000256" key="9">
    <source>
        <dbReference type="ARBA" id="ARBA00049117"/>
    </source>
</evidence>
<keyword evidence="12" id="KW-0175">Coiled coil</keyword>
<evidence type="ECO:0000313" key="16">
    <source>
        <dbReference type="Proteomes" id="UP000078541"/>
    </source>
</evidence>
<dbReference type="InterPro" id="IPR009091">
    <property type="entry name" value="RCC1/BLIP-II"/>
</dbReference>
<dbReference type="STRING" id="34720.A0A195EX77"/>
<reference evidence="15 16" key="1">
    <citation type="submission" date="2016-03" db="EMBL/GenBank/DDBJ databases">
        <title>Trachymyrmex septentrionalis WGS genome.</title>
        <authorList>
            <person name="Nygaard S."/>
            <person name="Hu H."/>
            <person name="Boomsma J."/>
            <person name="Zhang G."/>
        </authorList>
    </citation>
    <scope>NUCLEOTIDE SEQUENCE [LARGE SCALE GENOMIC DNA]</scope>
    <source>
        <strain evidence="15">Tsep2-gDNA-1</strain>
        <tissue evidence="15">Whole body</tissue>
    </source>
</reference>
<dbReference type="EMBL" id="KQ981953">
    <property type="protein sequence ID" value="KYN32484.1"/>
    <property type="molecule type" value="Genomic_DNA"/>
</dbReference>
<organism evidence="15 16">
    <name type="scientific">Trachymyrmex septentrionalis</name>
    <dbReference type="NCBI Taxonomy" id="34720"/>
    <lineage>
        <taxon>Eukaryota</taxon>
        <taxon>Metazoa</taxon>
        <taxon>Ecdysozoa</taxon>
        <taxon>Arthropoda</taxon>
        <taxon>Hexapoda</taxon>
        <taxon>Insecta</taxon>
        <taxon>Pterygota</taxon>
        <taxon>Neoptera</taxon>
        <taxon>Endopterygota</taxon>
        <taxon>Hymenoptera</taxon>
        <taxon>Apocrita</taxon>
        <taxon>Aculeata</taxon>
        <taxon>Formicoidea</taxon>
        <taxon>Formicidae</taxon>
        <taxon>Myrmicinae</taxon>
        <taxon>Trachymyrmex</taxon>
    </lineage>
</organism>
<evidence type="ECO:0000256" key="4">
    <source>
        <dbReference type="ARBA" id="ARBA00022741"/>
    </source>
</evidence>
<keyword evidence="7" id="KW-0342">GTP-binding</keyword>
<keyword evidence="3" id="KW-0597">Phosphoprotein</keyword>
<dbReference type="PANTHER" id="PTHR12858">
    <property type="entry name" value="RIBOSOME BIOGENESIS PROTEIN"/>
    <property type="match status" value="1"/>
</dbReference>
<dbReference type="AlphaFoldDB" id="A0A195EX77"/>
<feature type="domain" description="Bms1-type G" evidence="14">
    <location>
        <begin position="184"/>
        <end position="348"/>
    </location>
</feature>
<evidence type="ECO:0000256" key="11">
    <source>
        <dbReference type="PROSITE-ProRule" id="PRU00235"/>
    </source>
</evidence>
<dbReference type="SUPFAM" id="SSF50985">
    <property type="entry name" value="RCC1/BLIP-II"/>
    <property type="match status" value="1"/>
</dbReference>
<dbReference type="PROSITE" id="PS51714">
    <property type="entry name" value="G_BMS1"/>
    <property type="match status" value="1"/>
</dbReference>
<evidence type="ECO:0000256" key="6">
    <source>
        <dbReference type="ARBA" id="ARBA00022840"/>
    </source>
</evidence>
<dbReference type="InterPro" id="IPR000408">
    <property type="entry name" value="Reg_chr_condens"/>
</dbReference>
<dbReference type="GO" id="GO:0000462">
    <property type="term" value="P:maturation of SSU-rRNA from tricistronic rRNA transcript (SSU-rRNA, 5.8S rRNA, LSU-rRNA)"/>
    <property type="evidence" value="ECO:0007669"/>
    <property type="project" value="TreeGrafter"/>
</dbReference>
<dbReference type="GO" id="GO:0034511">
    <property type="term" value="F:U3 snoRNA binding"/>
    <property type="evidence" value="ECO:0007669"/>
    <property type="project" value="TreeGrafter"/>
</dbReference>
<gene>
    <name evidence="15" type="ORF">ALC56_13342</name>
</gene>
<dbReference type="GO" id="GO:0005525">
    <property type="term" value="F:GTP binding"/>
    <property type="evidence" value="ECO:0007669"/>
    <property type="project" value="UniProtKB-KW"/>
</dbReference>
<evidence type="ECO:0000256" key="3">
    <source>
        <dbReference type="ARBA" id="ARBA00022553"/>
    </source>
</evidence>
<dbReference type="InterPro" id="IPR012948">
    <property type="entry name" value="AARP2CN"/>
</dbReference>
<evidence type="ECO:0000256" key="8">
    <source>
        <dbReference type="ARBA" id="ARBA00023242"/>
    </source>
</evidence>
<evidence type="ECO:0000256" key="2">
    <source>
        <dbReference type="ARBA" id="ARBA00022517"/>
    </source>
</evidence>